<comment type="caution">
    <text evidence="1">The sequence shown here is derived from an EMBL/GenBank/DDBJ whole genome shotgun (WGS) entry which is preliminary data.</text>
</comment>
<dbReference type="Proteomes" id="UP000814033">
    <property type="component" value="Unassembled WGS sequence"/>
</dbReference>
<gene>
    <name evidence="1" type="ORF">FA95DRAFT_221928</name>
</gene>
<proteinExistence type="predicted"/>
<protein>
    <submittedName>
        <fullName evidence="1">Uncharacterized protein</fullName>
    </submittedName>
</protein>
<reference evidence="1" key="2">
    <citation type="journal article" date="2022" name="New Phytol.">
        <title>Evolutionary transition to the ectomycorrhizal habit in the genomes of a hyperdiverse lineage of mushroom-forming fungi.</title>
        <authorList>
            <person name="Looney B."/>
            <person name="Miyauchi S."/>
            <person name="Morin E."/>
            <person name="Drula E."/>
            <person name="Courty P.E."/>
            <person name="Kohler A."/>
            <person name="Kuo A."/>
            <person name="LaButti K."/>
            <person name="Pangilinan J."/>
            <person name="Lipzen A."/>
            <person name="Riley R."/>
            <person name="Andreopoulos W."/>
            <person name="He G."/>
            <person name="Johnson J."/>
            <person name="Nolan M."/>
            <person name="Tritt A."/>
            <person name="Barry K.W."/>
            <person name="Grigoriev I.V."/>
            <person name="Nagy L.G."/>
            <person name="Hibbett D."/>
            <person name="Henrissat B."/>
            <person name="Matheny P.B."/>
            <person name="Labbe J."/>
            <person name="Martin F.M."/>
        </authorList>
    </citation>
    <scope>NUCLEOTIDE SEQUENCE</scope>
    <source>
        <strain evidence="1">FP105234-sp</strain>
    </source>
</reference>
<organism evidence="1 2">
    <name type="scientific">Auriscalpium vulgare</name>
    <dbReference type="NCBI Taxonomy" id="40419"/>
    <lineage>
        <taxon>Eukaryota</taxon>
        <taxon>Fungi</taxon>
        <taxon>Dikarya</taxon>
        <taxon>Basidiomycota</taxon>
        <taxon>Agaricomycotina</taxon>
        <taxon>Agaricomycetes</taxon>
        <taxon>Russulales</taxon>
        <taxon>Auriscalpiaceae</taxon>
        <taxon>Auriscalpium</taxon>
    </lineage>
</organism>
<keyword evidence="2" id="KW-1185">Reference proteome</keyword>
<reference evidence="1" key="1">
    <citation type="submission" date="2021-02" db="EMBL/GenBank/DDBJ databases">
        <authorList>
            <consortium name="DOE Joint Genome Institute"/>
            <person name="Ahrendt S."/>
            <person name="Looney B.P."/>
            <person name="Miyauchi S."/>
            <person name="Morin E."/>
            <person name="Drula E."/>
            <person name="Courty P.E."/>
            <person name="Chicoki N."/>
            <person name="Fauchery L."/>
            <person name="Kohler A."/>
            <person name="Kuo A."/>
            <person name="Labutti K."/>
            <person name="Pangilinan J."/>
            <person name="Lipzen A."/>
            <person name="Riley R."/>
            <person name="Andreopoulos W."/>
            <person name="He G."/>
            <person name="Johnson J."/>
            <person name="Barry K.W."/>
            <person name="Grigoriev I.V."/>
            <person name="Nagy L."/>
            <person name="Hibbett D."/>
            <person name="Henrissat B."/>
            <person name="Matheny P.B."/>
            <person name="Labbe J."/>
            <person name="Martin F."/>
        </authorList>
    </citation>
    <scope>NUCLEOTIDE SEQUENCE</scope>
    <source>
        <strain evidence="1">FP105234-sp</strain>
    </source>
</reference>
<name>A0ACB8RKI8_9AGAM</name>
<evidence type="ECO:0000313" key="2">
    <source>
        <dbReference type="Proteomes" id="UP000814033"/>
    </source>
</evidence>
<evidence type="ECO:0000313" key="1">
    <source>
        <dbReference type="EMBL" id="KAI0044769.1"/>
    </source>
</evidence>
<accession>A0ACB8RKI8</accession>
<dbReference type="EMBL" id="MU275972">
    <property type="protein sequence ID" value="KAI0044769.1"/>
    <property type="molecule type" value="Genomic_DNA"/>
</dbReference>
<sequence length="107" mass="12109">MSIPSWRTLDSRCEFSLTRLDEQVIRCTSRTVPRSAHTSPTSRLPVATPVSIFLRLKISNSGLCALHDAAWGTYIAFPTLDVSRLLRLPYHQREDLECHPSPFQMPG</sequence>